<accession>A0A6P8KY98</accession>
<evidence type="ECO:0000313" key="3">
    <source>
        <dbReference type="RefSeq" id="XP_033168799.1"/>
    </source>
</evidence>
<feature type="compositionally biased region" description="Basic and acidic residues" evidence="1">
    <location>
        <begin position="253"/>
        <end position="275"/>
    </location>
</feature>
<dbReference type="RefSeq" id="XP_033168799.1">
    <property type="nucleotide sequence ID" value="XM_033312908.1"/>
</dbReference>
<dbReference type="GeneID" id="117146587"/>
<dbReference type="Pfam" id="PF07368">
    <property type="entry name" value="DUF1487"/>
    <property type="match status" value="1"/>
</dbReference>
<dbReference type="PANTHER" id="PTHR21644">
    <property type="entry name" value="AT02555P-RELATED"/>
    <property type="match status" value="1"/>
</dbReference>
<gene>
    <name evidence="3" type="primary">LOC117146587</name>
</gene>
<name>A0A6P8KY98_DROMA</name>
<dbReference type="Proteomes" id="UP000515162">
    <property type="component" value="Chromosome X"/>
</dbReference>
<dbReference type="AlphaFoldDB" id="A0A6P8KY98"/>
<protein>
    <submittedName>
        <fullName evidence="3">Uncharacterized protein LOC117146587</fullName>
    </submittedName>
</protein>
<organism evidence="2 3">
    <name type="scientific">Drosophila mauritiana</name>
    <name type="common">Fruit fly</name>
    <dbReference type="NCBI Taxonomy" id="7226"/>
    <lineage>
        <taxon>Eukaryota</taxon>
        <taxon>Metazoa</taxon>
        <taxon>Ecdysozoa</taxon>
        <taxon>Arthropoda</taxon>
        <taxon>Hexapoda</taxon>
        <taxon>Insecta</taxon>
        <taxon>Pterygota</taxon>
        <taxon>Neoptera</taxon>
        <taxon>Endopterygota</taxon>
        <taxon>Diptera</taxon>
        <taxon>Brachycera</taxon>
        <taxon>Muscomorpha</taxon>
        <taxon>Ephydroidea</taxon>
        <taxon>Drosophilidae</taxon>
        <taxon>Drosophila</taxon>
        <taxon>Sophophora</taxon>
    </lineage>
</organism>
<keyword evidence="2" id="KW-1185">Reference proteome</keyword>
<reference evidence="3" key="1">
    <citation type="submission" date="2025-08" db="UniProtKB">
        <authorList>
            <consortium name="RefSeq"/>
        </authorList>
    </citation>
    <scope>IDENTIFICATION</scope>
    <source>
        <strain evidence="3">Mau12</strain>
        <tissue evidence="3">Whole Body</tissue>
    </source>
</reference>
<proteinExistence type="predicted"/>
<dbReference type="PANTHER" id="PTHR21644:SF0">
    <property type="entry name" value="AT02555P-RELATED"/>
    <property type="match status" value="1"/>
</dbReference>
<dbReference type="InterPro" id="IPR009961">
    <property type="entry name" value="DUF1487"/>
</dbReference>
<feature type="region of interest" description="Disordered" evidence="1">
    <location>
        <begin position="248"/>
        <end position="280"/>
    </location>
</feature>
<sequence>MPKHTPYTWRQPDFPGDESDVAWKDPTLLVICQNADVAKAMQPLIHALKQPFAPGLVVSVFVHETMRDSFCDQVRNSMERMHHQAASHSTYVKAVEMINCLQAEVVSMLTPDDIRFQFRMSDASPVIVCEFDHSFFGGSRPSSVVTLHTFRNATELPRLLATERVPFVSVAVWGSHMATVYEAALQLDISVVYINCHGISLTPIKSFLDAGKPHVVLAQYHHFEVILHGGKHRAIVYPAIILGEPPVRASAGSDKKSAKEEQRRVKDVKKRDEKSSPNSNVDCYHTLILKLN</sequence>
<evidence type="ECO:0000256" key="1">
    <source>
        <dbReference type="SAM" id="MobiDB-lite"/>
    </source>
</evidence>
<evidence type="ECO:0000313" key="2">
    <source>
        <dbReference type="Proteomes" id="UP000515162"/>
    </source>
</evidence>